<dbReference type="GO" id="GO:0030272">
    <property type="term" value="F:5-formyltetrahydrofolate cyclo-ligase activity"/>
    <property type="evidence" value="ECO:0007669"/>
    <property type="project" value="UniProtKB-EC"/>
</dbReference>
<dbReference type="OrthoDB" id="9801938at2"/>
<dbReference type="GO" id="GO:0035999">
    <property type="term" value="P:tetrahydrofolate interconversion"/>
    <property type="evidence" value="ECO:0007669"/>
    <property type="project" value="TreeGrafter"/>
</dbReference>
<evidence type="ECO:0000313" key="7">
    <source>
        <dbReference type="Proteomes" id="UP000240708"/>
    </source>
</evidence>
<dbReference type="EMBL" id="PYGF01000008">
    <property type="protein sequence ID" value="PSL03074.1"/>
    <property type="molecule type" value="Genomic_DNA"/>
</dbReference>
<proteinExistence type="inferred from homology"/>
<keyword evidence="5" id="KW-0460">Magnesium</keyword>
<comment type="similarity">
    <text evidence="1 5">Belongs to the 5-formyltetrahydrofolate cyclo-ligase family.</text>
</comment>
<feature type="binding site" evidence="4">
    <location>
        <begin position="3"/>
        <end position="7"/>
    </location>
    <ligand>
        <name>ATP</name>
        <dbReference type="ChEBI" id="CHEBI:30616"/>
    </ligand>
</feature>
<organism evidence="6 7">
    <name type="scientific">Cecembia rubra</name>
    <dbReference type="NCBI Taxonomy" id="1485585"/>
    <lineage>
        <taxon>Bacteria</taxon>
        <taxon>Pseudomonadati</taxon>
        <taxon>Bacteroidota</taxon>
        <taxon>Cytophagia</taxon>
        <taxon>Cytophagales</taxon>
        <taxon>Cyclobacteriaceae</taxon>
        <taxon>Cecembia</taxon>
    </lineage>
</organism>
<evidence type="ECO:0000256" key="1">
    <source>
        <dbReference type="ARBA" id="ARBA00010638"/>
    </source>
</evidence>
<name>A0A2P8E0R7_9BACT</name>
<dbReference type="InterPro" id="IPR002698">
    <property type="entry name" value="FTHF_cligase"/>
</dbReference>
<dbReference type="SUPFAM" id="SSF100950">
    <property type="entry name" value="NagB/RpiA/CoA transferase-like"/>
    <property type="match status" value="1"/>
</dbReference>
<dbReference type="Gene3D" id="3.40.50.10420">
    <property type="entry name" value="NagB/RpiA/CoA transferase-like"/>
    <property type="match status" value="1"/>
</dbReference>
<feature type="binding site" evidence="4">
    <location>
        <position position="50"/>
    </location>
    <ligand>
        <name>substrate</name>
    </ligand>
</feature>
<protein>
    <recommendedName>
        <fullName evidence="5">5-formyltetrahydrofolate cyclo-ligase</fullName>
        <ecNumber evidence="5">6.3.3.2</ecNumber>
    </recommendedName>
</protein>
<dbReference type="RefSeq" id="WP_106568071.1">
    <property type="nucleotide sequence ID" value="NZ_PYGF01000008.1"/>
</dbReference>
<keyword evidence="2 4" id="KW-0547">Nucleotide-binding</keyword>
<dbReference type="InterPro" id="IPR037171">
    <property type="entry name" value="NagB/RpiA_transferase-like"/>
</dbReference>
<keyword evidence="6" id="KW-0436">Ligase</keyword>
<sequence>MDKESIRTAFKEKRRALSKEEIRLFSEKISDYLFQYLKEYDAIKHIHLFLPIDRFHEVDTFPLYYTLQSKGYRIYTSVVNKLKDNLETLDISGVDQFESDPWGIPVPVNAKLVDPDEIQMVLIPLLAYDRRGFRLGYGKGYYDKYLASLKRNVIKIGLSFFEPLDYIPDESHDIPLDYCIRPDGILKF</sequence>
<dbReference type="PANTHER" id="PTHR23407:SF1">
    <property type="entry name" value="5-FORMYLTETRAHYDROFOLATE CYCLO-LIGASE"/>
    <property type="match status" value="1"/>
</dbReference>
<dbReference type="EC" id="6.3.3.2" evidence="5"/>
<dbReference type="GO" id="GO:0005524">
    <property type="term" value="F:ATP binding"/>
    <property type="evidence" value="ECO:0007669"/>
    <property type="project" value="UniProtKB-KW"/>
</dbReference>
<comment type="cofactor">
    <cofactor evidence="5">
        <name>Mg(2+)</name>
        <dbReference type="ChEBI" id="CHEBI:18420"/>
    </cofactor>
</comment>
<dbReference type="Proteomes" id="UP000240708">
    <property type="component" value="Unassembled WGS sequence"/>
</dbReference>
<dbReference type="InterPro" id="IPR024185">
    <property type="entry name" value="FTHF_cligase-like_sf"/>
</dbReference>
<evidence type="ECO:0000256" key="2">
    <source>
        <dbReference type="ARBA" id="ARBA00022741"/>
    </source>
</evidence>
<dbReference type="PIRSF" id="PIRSF006806">
    <property type="entry name" value="FTHF_cligase"/>
    <property type="match status" value="1"/>
</dbReference>
<gene>
    <name evidence="6" type="ORF">CLV48_108184</name>
</gene>
<dbReference type="PANTHER" id="PTHR23407">
    <property type="entry name" value="ATPASE INHIBITOR/5-FORMYLTETRAHYDROFOLATE CYCLO-LIGASE"/>
    <property type="match status" value="1"/>
</dbReference>
<dbReference type="GO" id="GO:0009396">
    <property type="term" value="P:folic acid-containing compound biosynthetic process"/>
    <property type="evidence" value="ECO:0007669"/>
    <property type="project" value="TreeGrafter"/>
</dbReference>
<keyword evidence="3 4" id="KW-0067">ATP-binding</keyword>
<dbReference type="AlphaFoldDB" id="A0A2P8E0R7"/>
<evidence type="ECO:0000256" key="3">
    <source>
        <dbReference type="ARBA" id="ARBA00022840"/>
    </source>
</evidence>
<evidence type="ECO:0000256" key="4">
    <source>
        <dbReference type="PIRSR" id="PIRSR006806-1"/>
    </source>
</evidence>
<feature type="binding site" evidence="4">
    <location>
        <begin position="134"/>
        <end position="142"/>
    </location>
    <ligand>
        <name>ATP</name>
        <dbReference type="ChEBI" id="CHEBI:30616"/>
    </ligand>
</feature>
<keyword evidence="7" id="KW-1185">Reference proteome</keyword>
<dbReference type="Pfam" id="PF01812">
    <property type="entry name" value="5-FTHF_cyc-lig"/>
    <property type="match status" value="1"/>
</dbReference>
<evidence type="ECO:0000256" key="5">
    <source>
        <dbReference type="RuleBase" id="RU361279"/>
    </source>
</evidence>
<comment type="catalytic activity">
    <reaction evidence="5">
        <text>(6S)-5-formyl-5,6,7,8-tetrahydrofolate + ATP = (6R)-5,10-methenyltetrahydrofolate + ADP + phosphate</text>
        <dbReference type="Rhea" id="RHEA:10488"/>
        <dbReference type="ChEBI" id="CHEBI:30616"/>
        <dbReference type="ChEBI" id="CHEBI:43474"/>
        <dbReference type="ChEBI" id="CHEBI:57455"/>
        <dbReference type="ChEBI" id="CHEBI:57457"/>
        <dbReference type="ChEBI" id="CHEBI:456216"/>
        <dbReference type="EC" id="6.3.3.2"/>
    </reaction>
</comment>
<evidence type="ECO:0000313" key="6">
    <source>
        <dbReference type="EMBL" id="PSL03074.1"/>
    </source>
</evidence>
<reference evidence="6 7" key="1">
    <citation type="submission" date="2018-03" db="EMBL/GenBank/DDBJ databases">
        <title>Genomic Encyclopedia of Archaeal and Bacterial Type Strains, Phase II (KMG-II): from individual species to whole genera.</title>
        <authorList>
            <person name="Goeker M."/>
        </authorList>
    </citation>
    <scope>NUCLEOTIDE SEQUENCE [LARGE SCALE GENOMIC DNA]</scope>
    <source>
        <strain evidence="6 7">DSM 28057</strain>
    </source>
</reference>
<comment type="caution">
    <text evidence="6">The sequence shown here is derived from an EMBL/GenBank/DDBJ whole genome shotgun (WGS) entry which is preliminary data.</text>
</comment>
<dbReference type="GO" id="GO:0046872">
    <property type="term" value="F:metal ion binding"/>
    <property type="evidence" value="ECO:0007669"/>
    <property type="project" value="UniProtKB-KW"/>
</dbReference>
<accession>A0A2P8E0R7</accession>
<feature type="binding site" evidence="4">
    <location>
        <position position="57"/>
    </location>
    <ligand>
        <name>substrate</name>
    </ligand>
</feature>
<dbReference type="NCBIfam" id="TIGR02727">
    <property type="entry name" value="MTHFS_bact"/>
    <property type="match status" value="1"/>
</dbReference>
<keyword evidence="5" id="KW-0479">Metal-binding</keyword>